<dbReference type="GO" id="GO:0008168">
    <property type="term" value="F:methyltransferase activity"/>
    <property type="evidence" value="ECO:0007669"/>
    <property type="project" value="UniProtKB-KW"/>
</dbReference>
<dbReference type="InterPro" id="IPR035996">
    <property type="entry name" value="4pyrrol_Methylase_sf"/>
</dbReference>
<keyword evidence="5" id="KW-0949">S-adenosyl-L-methionine</keyword>
<evidence type="ECO:0000256" key="1">
    <source>
        <dbReference type="ARBA" id="ARBA00022490"/>
    </source>
</evidence>
<proteinExistence type="predicted"/>
<keyword evidence="3 7" id="KW-0489">Methyltransferase</keyword>
<protein>
    <submittedName>
        <fullName evidence="7">SAM-dependent methyltransferase</fullName>
    </submittedName>
</protein>
<dbReference type="PANTHER" id="PTHR46111:SF2">
    <property type="entry name" value="SAM-DEPENDENT METHYLTRANSFERASE"/>
    <property type="match status" value="1"/>
</dbReference>
<dbReference type="SUPFAM" id="SSF53790">
    <property type="entry name" value="Tetrapyrrole methylase"/>
    <property type="match status" value="1"/>
</dbReference>
<evidence type="ECO:0000313" key="8">
    <source>
        <dbReference type="Proteomes" id="UP001595818"/>
    </source>
</evidence>
<accession>A0ABV9SV52</accession>
<dbReference type="PANTHER" id="PTHR46111">
    <property type="entry name" value="RIBOSOMAL RNA SMALL SUBUNIT METHYLTRANSFERASE I"/>
    <property type="match status" value="1"/>
</dbReference>
<dbReference type="InterPro" id="IPR008189">
    <property type="entry name" value="rRNA_ssu_MeTfrase_I"/>
</dbReference>
<dbReference type="Gene3D" id="3.40.1010.10">
    <property type="entry name" value="Cobalt-precorrin-4 Transmethylase, Domain 1"/>
    <property type="match status" value="1"/>
</dbReference>
<dbReference type="InterPro" id="IPR014777">
    <property type="entry name" value="4pyrrole_Mease_sub1"/>
</dbReference>
<keyword evidence="1" id="KW-0963">Cytoplasm</keyword>
<evidence type="ECO:0000256" key="5">
    <source>
        <dbReference type="ARBA" id="ARBA00022691"/>
    </source>
</evidence>
<feature type="domain" description="Tetrapyrrole methylase" evidence="6">
    <location>
        <begin position="73"/>
        <end position="211"/>
    </location>
</feature>
<dbReference type="Gene3D" id="3.30.950.10">
    <property type="entry name" value="Methyltransferase, Cobalt-precorrin-4 Transmethylase, Domain 2"/>
    <property type="match status" value="1"/>
</dbReference>
<sequence>MISTGKLYLIPNVLAESTASHVISPQVKEVISQTRYFLVENFRTARRYISSLKLGVDLEEVHMELLDKKTPMAAVEKLLAPALNGEDVGIISEAGCPGIADPGAVAVAAAHRQNIQVVPLAGPSSMFMALMASGFNGQAFTFHGYLPIDRKERLMLLKSLENQTKRDGSTQMFMETPFRNQKLMEDLVQHLQPDTLLCIAANITAKDEFIRTLRVVDWKKKLPDLHKIPTVFLLSKPA</sequence>
<gene>
    <name evidence="7" type="ORF">ACFPFU_00965</name>
</gene>
<name>A0ABV9SV52_9BACT</name>
<dbReference type="InterPro" id="IPR000878">
    <property type="entry name" value="4pyrrol_Mease"/>
</dbReference>
<dbReference type="EMBL" id="JBHSJJ010000001">
    <property type="protein sequence ID" value="MFC4870238.1"/>
    <property type="molecule type" value="Genomic_DNA"/>
</dbReference>
<dbReference type="CDD" id="cd11649">
    <property type="entry name" value="RsmI_like"/>
    <property type="match status" value="1"/>
</dbReference>
<keyword evidence="4" id="KW-0808">Transferase</keyword>
<dbReference type="GO" id="GO:0032259">
    <property type="term" value="P:methylation"/>
    <property type="evidence" value="ECO:0007669"/>
    <property type="project" value="UniProtKB-KW"/>
</dbReference>
<keyword evidence="2" id="KW-0698">rRNA processing</keyword>
<dbReference type="InterPro" id="IPR014776">
    <property type="entry name" value="4pyrrole_Mease_sub2"/>
</dbReference>
<comment type="caution">
    <text evidence="7">The sequence shown here is derived from an EMBL/GenBank/DDBJ whole genome shotgun (WGS) entry which is preliminary data.</text>
</comment>
<evidence type="ECO:0000259" key="6">
    <source>
        <dbReference type="Pfam" id="PF00590"/>
    </source>
</evidence>
<dbReference type="RefSeq" id="WP_377060605.1">
    <property type="nucleotide sequence ID" value="NZ_JBHSJJ010000001.1"/>
</dbReference>
<keyword evidence="8" id="KW-1185">Reference proteome</keyword>
<dbReference type="Pfam" id="PF00590">
    <property type="entry name" value="TP_methylase"/>
    <property type="match status" value="1"/>
</dbReference>
<dbReference type="Proteomes" id="UP001595818">
    <property type="component" value="Unassembled WGS sequence"/>
</dbReference>
<evidence type="ECO:0000256" key="4">
    <source>
        <dbReference type="ARBA" id="ARBA00022679"/>
    </source>
</evidence>
<evidence type="ECO:0000256" key="3">
    <source>
        <dbReference type="ARBA" id="ARBA00022603"/>
    </source>
</evidence>
<organism evidence="7 8">
    <name type="scientific">Negadavirga shengliensis</name>
    <dbReference type="NCBI Taxonomy" id="1389218"/>
    <lineage>
        <taxon>Bacteria</taxon>
        <taxon>Pseudomonadati</taxon>
        <taxon>Bacteroidota</taxon>
        <taxon>Cytophagia</taxon>
        <taxon>Cytophagales</taxon>
        <taxon>Cyclobacteriaceae</taxon>
        <taxon>Negadavirga</taxon>
    </lineage>
</organism>
<evidence type="ECO:0000256" key="2">
    <source>
        <dbReference type="ARBA" id="ARBA00022552"/>
    </source>
</evidence>
<reference evidence="8" key="1">
    <citation type="journal article" date="2019" name="Int. J. Syst. Evol. Microbiol.">
        <title>The Global Catalogue of Microorganisms (GCM) 10K type strain sequencing project: providing services to taxonomists for standard genome sequencing and annotation.</title>
        <authorList>
            <consortium name="The Broad Institute Genomics Platform"/>
            <consortium name="The Broad Institute Genome Sequencing Center for Infectious Disease"/>
            <person name="Wu L."/>
            <person name="Ma J."/>
        </authorList>
    </citation>
    <scope>NUCLEOTIDE SEQUENCE [LARGE SCALE GENOMIC DNA]</scope>
    <source>
        <strain evidence="8">CGMCC 4.7466</strain>
    </source>
</reference>
<evidence type="ECO:0000313" key="7">
    <source>
        <dbReference type="EMBL" id="MFC4870238.1"/>
    </source>
</evidence>
<dbReference type="PIRSF" id="PIRSF005917">
    <property type="entry name" value="MTase_YraL"/>
    <property type="match status" value="1"/>
</dbReference>